<dbReference type="GO" id="GO:0000976">
    <property type="term" value="F:transcription cis-regulatory region binding"/>
    <property type="evidence" value="ECO:0007669"/>
    <property type="project" value="TreeGrafter"/>
</dbReference>
<keyword evidence="4" id="KW-0804">Transcription</keyword>
<comment type="similarity">
    <text evidence="1">Belongs to the LysR transcriptional regulatory family.</text>
</comment>
<evidence type="ECO:0000256" key="3">
    <source>
        <dbReference type="ARBA" id="ARBA00023125"/>
    </source>
</evidence>
<gene>
    <name evidence="6" type="primary">cmpR_4</name>
    <name evidence="6" type="ORF">NCTC10899_01725</name>
</gene>
<dbReference type="SUPFAM" id="SSF53850">
    <property type="entry name" value="Periplasmic binding protein-like II"/>
    <property type="match status" value="1"/>
</dbReference>
<organism evidence="6 7">
    <name type="scientific">Ectopseudomonas mendocina</name>
    <name type="common">Pseudomonas mendocina</name>
    <dbReference type="NCBI Taxonomy" id="300"/>
    <lineage>
        <taxon>Bacteria</taxon>
        <taxon>Pseudomonadati</taxon>
        <taxon>Pseudomonadota</taxon>
        <taxon>Gammaproteobacteria</taxon>
        <taxon>Pseudomonadales</taxon>
        <taxon>Pseudomonadaceae</taxon>
        <taxon>Ectopseudomonas</taxon>
    </lineage>
</organism>
<reference evidence="6 7" key="1">
    <citation type="submission" date="2018-06" db="EMBL/GenBank/DDBJ databases">
        <authorList>
            <consortium name="Pathogen Informatics"/>
            <person name="Doyle S."/>
        </authorList>
    </citation>
    <scope>NUCLEOTIDE SEQUENCE [LARGE SCALE GENOMIC DNA]</scope>
    <source>
        <strain evidence="6 7">NCTC10899</strain>
    </source>
</reference>
<sequence length="326" mass="35168">MSAMIIGISGNSKAAAIGLTDMNTSLEALQAFAQAANCGSLSAAARRLGKSQSTISEAVARLEIDLGVTLFERGPRTLQLTEAGSNLLAHAEEVLSASDRLARHAARLANGQEAKLTLALSDAYQPKQYQARLVELDQRFPDLEFECLIAEHADVLDLVNQGRAHLGLLAAQPSYPPDIAHASVPGNAEFGLFVAREHPLAKLQSVTTEDLANWRVLRLTSVATSEMPSDDLPSSGGRCWSAPDFILLLEMAALGFGWAELPRELVTNHGNGLLHELPMPGWPRHARVDVVWSRQRELRPVAAWLLERLLDGTVAPADESAYHAAP</sequence>
<evidence type="ECO:0000313" key="6">
    <source>
        <dbReference type="EMBL" id="SUD38922.1"/>
    </source>
</evidence>
<dbReference type="PANTHER" id="PTHR30126:SF91">
    <property type="entry name" value="LYSR FAMILY TRANSCRIPTIONAL REGULATOR"/>
    <property type="match status" value="1"/>
</dbReference>
<evidence type="ECO:0000256" key="4">
    <source>
        <dbReference type="ARBA" id="ARBA00023163"/>
    </source>
</evidence>
<dbReference type="Gene3D" id="3.40.190.290">
    <property type="match status" value="1"/>
</dbReference>
<dbReference type="Gene3D" id="1.10.10.10">
    <property type="entry name" value="Winged helix-like DNA-binding domain superfamily/Winged helix DNA-binding domain"/>
    <property type="match status" value="1"/>
</dbReference>
<dbReference type="Pfam" id="PF00126">
    <property type="entry name" value="HTH_1"/>
    <property type="match status" value="1"/>
</dbReference>
<dbReference type="EMBL" id="UGUU01000001">
    <property type="protein sequence ID" value="SUD38922.1"/>
    <property type="molecule type" value="Genomic_DNA"/>
</dbReference>
<evidence type="ECO:0000313" key="7">
    <source>
        <dbReference type="Proteomes" id="UP000254260"/>
    </source>
</evidence>
<dbReference type="AlphaFoldDB" id="A0A379IRT3"/>
<proteinExistence type="inferred from homology"/>
<dbReference type="InterPro" id="IPR036390">
    <property type="entry name" value="WH_DNA-bd_sf"/>
</dbReference>
<dbReference type="InterPro" id="IPR000847">
    <property type="entry name" value="LysR_HTH_N"/>
</dbReference>
<dbReference type="Pfam" id="PF03466">
    <property type="entry name" value="LysR_substrate"/>
    <property type="match status" value="1"/>
</dbReference>
<dbReference type="InterPro" id="IPR036388">
    <property type="entry name" value="WH-like_DNA-bd_sf"/>
</dbReference>
<dbReference type="PROSITE" id="PS50931">
    <property type="entry name" value="HTH_LYSR"/>
    <property type="match status" value="1"/>
</dbReference>
<dbReference type="CDD" id="cd05466">
    <property type="entry name" value="PBP2_LTTR_substrate"/>
    <property type="match status" value="1"/>
</dbReference>
<dbReference type="GO" id="GO:0003700">
    <property type="term" value="F:DNA-binding transcription factor activity"/>
    <property type="evidence" value="ECO:0007669"/>
    <property type="project" value="InterPro"/>
</dbReference>
<name>A0A379IRT3_ECTME</name>
<keyword evidence="3" id="KW-0238">DNA-binding</keyword>
<dbReference type="SUPFAM" id="SSF46785">
    <property type="entry name" value="Winged helix' DNA-binding domain"/>
    <property type="match status" value="1"/>
</dbReference>
<protein>
    <submittedName>
        <fullName evidence="6">LysR family transcriptional regulator</fullName>
    </submittedName>
</protein>
<keyword evidence="2" id="KW-0805">Transcription regulation</keyword>
<evidence type="ECO:0000256" key="1">
    <source>
        <dbReference type="ARBA" id="ARBA00009437"/>
    </source>
</evidence>
<dbReference type="PRINTS" id="PR00039">
    <property type="entry name" value="HTHLYSR"/>
</dbReference>
<dbReference type="PANTHER" id="PTHR30126">
    <property type="entry name" value="HTH-TYPE TRANSCRIPTIONAL REGULATOR"/>
    <property type="match status" value="1"/>
</dbReference>
<evidence type="ECO:0000259" key="5">
    <source>
        <dbReference type="PROSITE" id="PS50931"/>
    </source>
</evidence>
<dbReference type="InterPro" id="IPR005119">
    <property type="entry name" value="LysR_subst-bd"/>
</dbReference>
<accession>A0A379IRT3</accession>
<dbReference type="FunFam" id="1.10.10.10:FF:000001">
    <property type="entry name" value="LysR family transcriptional regulator"/>
    <property type="match status" value="1"/>
</dbReference>
<evidence type="ECO:0000256" key="2">
    <source>
        <dbReference type="ARBA" id="ARBA00023015"/>
    </source>
</evidence>
<dbReference type="Proteomes" id="UP000254260">
    <property type="component" value="Unassembled WGS sequence"/>
</dbReference>
<feature type="domain" description="HTH lysR-type" evidence="5">
    <location>
        <begin position="24"/>
        <end position="81"/>
    </location>
</feature>